<dbReference type="PATRIC" id="fig|1365251.3.peg.3101"/>
<dbReference type="PANTHER" id="PTHR11364:SF27">
    <property type="entry name" value="SULFURTRANSFERASE"/>
    <property type="match status" value="1"/>
</dbReference>
<dbReference type="AlphaFoldDB" id="A0A161Y389"/>
<comment type="caution">
    <text evidence="4">The sequence shown here is derived from an EMBL/GenBank/DDBJ whole genome shotgun (WGS) entry which is preliminary data.</text>
</comment>
<sequence>MVKNLKSSQWLSENKEDVIILDSGIVKPGESGDYQPAAIIPGALRFDISHTFSDHTSTLPNMMCSSRVFQAEARQLGINNSDTLIVYDDKGLFSAARAWWMFKSMGFEHVYVLDGGLKHWQACGFDTVSDYVSAQNLGNFTAKPKPHFFINHKTVLTGINCQDTLLFDARGATRFEGKGSEPRQGRQGHIPNSVNLPYSSLLTEEGLLKPVSEIAERLASLGAESNKTMLQFSCGSGVTACILALAATECGYTRLQVYDGSWSEWSKLEGAPIDIGPSY</sequence>
<keyword evidence="1" id="KW-0808">Transferase</keyword>
<proteinExistence type="predicted"/>
<feature type="domain" description="Rhodanese" evidence="3">
    <location>
        <begin position="160"/>
        <end position="274"/>
    </location>
</feature>
<dbReference type="CDD" id="cd01449">
    <property type="entry name" value="TST_Repeat_2"/>
    <property type="match status" value="1"/>
</dbReference>
<evidence type="ECO:0000256" key="1">
    <source>
        <dbReference type="ARBA" id="ARBA00022679"/>
    </source>
</evidence>
<accession>A0A161Y389</accession>
<dbReference type="GO" id="GO:0004792">
    <property type="term" value="F:thiosulfate-cyanide sulfurtransferase activity"/>
    <property type="evidence" value="ECO:0007669"/>
    <property type="project" value="TreeGrafter"/>
</dbReference>
<protein>
    <recommendedName>
        <fullName evidence="3">Rhodanese domain-containing protein</fullName>
    </recommendedName>
</protein>
<dbReference type="OrthoDB" id="9781034at2"/>
<dbReference type="RefSeq" id="WP_063362474.1">
    <property type="nucleotide sequence ID" value="NZ_AUXZ01000081.1"/>
</dbReference>
<organism evidence="4 5">
    <name type="scientific">Pseudoalteromonas luteoviolacea H33</name>
    <dbReference type="NCBI Taxonomy" id="1365251"/>
    <lineage>
        <taxon>Bacteria</taxon>
        <taxon>Pseudomonadati</taxon>
        <taxon>Pseudomonadota</taxon>
        <taxon>Gammaproteobacteria</taxon>
        <taxon>Alteromonadales</taxon>
        <taxon>Pseudoalteromonadaceae</taxon>
        <taxon>Pseudoalteromonas</taxon>
    </lineage>
</organism>
<dbReference type="InterPro" id="IPR036873">
    <property type="entry name" value="Rhodanese-like_dom_sf"/>
</dbReference>
<evidence type="ECO:0000256" key="2">
    <source>
        <dbReference type="ARBA" id="ARBA00022737"/>
    </source>
</evidence>
<name>A0A161Y389_9GAMM</name>
<reference evidence="4 5" key="1">
    <citation type="submission" date="2013-07" db="EMBL/GenBank/DDBJ databases">
        <title>Comparative Genomic and Metabolomic Analysis of Twelve Strains of Pseudoalteromonas luteoviolacea.</title>
        <authorList>
            <person name="Vynne N.G."/>
            <person name="Mansson M."/>
            <person name="Gram L."/>
        </authorList>
    </citation>
    <scope>NUCLEOTIDE SEQUENCE [LARGE SCALE GENOMIC DNA]</scope>
    <source>
        <strain evidence="4 5">H33</strain>
    </source>
</reference>
<dbReference type="Gene3D" id="3.40.250.10">
    <property type="entry name" value="Rhodanese-like domain"/>
    <property type="match status" value="2"/>
</dbReference>
<dbReference type="Pfam" id="PF00581">
    <property type="entry name" value="Rhodanese"/>
    <property type="match status" value="2"/>
</dbReference>
<keyword evidence="2" id="KW-0677">Repeat</keyword>
<dbReference type="EMBL" id="AUXZ01000081">
    <property type="protein sequence ID" value="KZN49369.1"/>
    <property type="molecule type" value="Genomic_DNA"/>
</dbReference>
<evidence type="ECO:0000259" key="3">
    <source>
        <dbReference type="PROSITE" id="PS50206"/>
    </source>
</evidence>
<dbReference type="CDD" id="cd01448">
    <property type="entry name" value="TST_Repeat_1"/>
    <property type="match status" value="1"/>
</dbReference>
<gene>
    <name evidence="4" type="ORF">N476_18960</name>
</gene>
<evidence type="ECO:0000313" key="4">
    <source>
        <dbReference type="EMBL" id="KZN49369.1"/>
    </source>
</evidence>
<feature type="domain" description="Rhodanese" evidence="3">
    <location>
        <begin position="14"/>
        <end position="129"/>
    </location>
</feature>
<dbReference type="SMART" id="SM00450">
    <property type="entry name" value="RHOD"/>
    <property type="match status" value="2"/>
</dbReference>
<dbReference type="Proteomes" id="UP000076503">
    <property type="component" value="Unassembled WGS sequence"/>
</dbReference>
<dbReference type="PANTHER" id="PTHR11364">
    <property type="entry name" value="THIOSULFATE SULFERTANSFERASE"/>
    <property type="match status" value="1"/>
</dbReference>
<dbReference type="InterPro" id="IPR001763">
    <property type="entry name" value="Rhodanese-like_dom"/>
</dbReference>
<dbReference type="InterPro" id="IPR045078">
    <property type="entry name" value="TST/MPST-like"/>
</dbReference>
<dbReference type="SUPFAM" id="SSF52821">
    <property type="entry name" value="Rhodanese/Cell cycle control phosphatase"/>
    <property type="match status" value="2"/>
</dbReference>
<dbReference type="PROSITE" id="PS50206">
    <property type="entry name" value="RHODANESE_3"/>
    <property type="match status" value="2"/>
</dbReference>
<evidence type="ECO:0000313" key="5">
    <source>
        <dbReference type="Proteomes" id="UP000076503"/>
    </source>
</evidence>